<keyword evidence="2" id="KW-0328">Glycosyltransferase</keyword>
<sequence>MNDFNKTIAVLMTCHNRRKKTMACLDSLFAQSDLPNVELTVYLVDDGSNDGTAEAVKENYPDVNILKGDGSLYWTGGMHKSMAAAMDQGFDLYLWLNDDTILYPDALQNLIAVYRDHEQKNNTGIVVGSLCDPDTGEWTYGASIKTSYWHPLKFEPIEPGENVKEADNFWGNVVLVPQEIVDRIGNLDNNFDHGGADHDYALRTKKAGYKIWVAPGYVGECPRNPIEGTWKDRSLPFIQRLRKLLSIKNQSLSHRFYFLRKHGGFLFPIIFFTPYVGLVYDHFIKPFIGNRKKEIKNNL</sequence>
<keyword evidence="3 6" id="KW-0808">Transferase</keyword>
<dbReference type="Proteomes" id="UP000218831">
    <property type="component" value="Unassembled WGS sequence"/>
</dbReference>
<feature type="transmembrane region" description="Helical" evidence="4">
    <location>
        <begin position="265"/>
        <end position="283"/>
    </location>
</feature>
<keyword evidence="4" id="KW-0472">Membrane</keyword>
<feature type="domain" description="Glycosyltransferase 2-like" evidence="5">
    <location>
        <begin position="10"/>
        <end position="150"/>
    </location>
</feature>
<proteinExistence type="inferred from homology"/>
<dbReference type="GO" id="GO:0016757">
    <property type="term" value="F:glycosyltransferase activity"/>
    <property type="evidence" value="ECO:0007669"/>
    <property type="project" value="UniProtKB-KW"/>
</dbReference>
<keyword evidence="4" id="KW-1133">Transmembrane helix</keyword>
<gene>
    <name evidence="6" type="ORF">CK503_13500</name>
</gene>
<keyword evidence="7" id="KW-1185">Reference proteome</keyword>
<dbReference type="PANTHER" id="PTHR43179">
    <property type="entry name" value="RHAMNOSYLTRANSFERASE WBBL"/>
    <property type="match status" value="1"/>
</dbReference>
<dbReference type="InterPro" id="IPR001173">
    <property type="entry name" value="Glyco_trans_2-like"/>
</dbReference>
<dbReference type="RefSeq" id="WP_095607352.1">
    <property type="nucleotide sequence ID" value="NZ_NSKE01000010.1"/>
</dbReference>
<dbReference type="Pfam" id="PF00535">
    <property type="entry name" value="Glycos_transf_2"/>
    <property type="match status" value="1"/>
</dbReference>
<comment type="similarity">
    <text evidence="1">Belongs to the glycosyltransferase 2 family.</text>
</comment>
<dbReference type="InterPro" id="IPR029044">
    <property type="entry name" value="Nucleotide-diphossugar_trans"/>
</dbReference>
<reference evidence="6 7" key="1">
    <citation type="submission" date="2017-08" db="EMBL/GenBank/DDBJ databases">
        <title>Aliifodinibius alkalisoli sp. nov., isolated from saline alkaline soil.</title>
        <authorList>
            <person name="Liu D."/>
            <person name="Zhang G."/>
        </authorList>
    </citation>
    <scope>NUCLEOTIDE SEQUENCE [LARGE SCALE GENOMIC DNA]</scope>
    <source>
        <strain evidence="6 7">WN023</strain>
    </source>
</reference>
<protein>
    <submittedName>
        <fullName evidence="6">Glycosyltransferase</fullName>
    </submittedName>
</protein>
<dbReference type="SUPFAM" id="SSF53448">
    <property type="entry name" value="Nucleotide-diphospho-sugar transferases"/>
    <property type="match status" value="1"/>
</dbReference>
<keyword evidence="4" id="KW-0812">Transmembrane</keyword>
<evidence type="ECO:0000313" key="6">
    <source>
        <dbReference type="EMBL" id="PAU93169.1"/>
    </source>
</evidence>
<evidence type="ECO:0000313" key="7">
    <source>
        <dbReference type="Proteomes" id="UP000218831"/>
    </source>
</evidence>
<accession>A0A2A2G8J6</accession>
<name>A0A2A2G8J6_9BACT</name>
<dbReference type="PANTHER" id="PTHR43179:SF12">
    <property type="entry name" value="GALACTOFURANOSYLTRANSFERASE GLFT2"/>
    <property type="match status" value="1"/>
</dbReference>
<evidence type="ECO:0000256" key="3">
    <source>
        <dbReference type="ARBA" id="ARBA00022679"/>
    </source>
</evidence>
<evidence type="ECO:0000256" key="4">
    <source>
        <dbReference type="SAM" id="Phobius"/>
    </source>
</evidence>
<dbReference type="OrthoDB" id="9771846at2"/>
<organism evidence="6 7">
    <name type="scientific">Fodinibius salipaludis</name>
    <dbReference type="NCBI Taxonomy" id="2032627"/>
    <lineage>
        <taxon>Bacteria</taxon>
        <taxon>Pseudomonadati</taxon>
        <taxon>Balneolota</taxon>
        <taxon>Balneolia</taxon>
        <taxon>Balneolales</taxon>
        <taxon>Balneolaceae</taxon>
        <taxon>Fodinibius</taxon>
    </lineage>
</organism>
<evidence type="ECO:0000256" key="2">
    <source>
        <dbReference type="ARBA" id="ARBA00022676"/>
    </source>
</evidence>
<evidence type="ECO:0000256" key="1">
    <source>
        <dbReference type="ARBA" id="ARBA00006739"/>
    </source>
</evidence>
<dbReference type="Gene3D" id="3.90.550.10">
    <property type="entry name" value="Spore Coat Polysaccharide Biosynthesis Protein SpsA, Chain A"/>
    <property type="match status" value="1"/>
</dbReference>
<comment type="caution">
    <text evidence="6">The sequence shown here is derived from an EMBL/GenBank/DDBJ whole genome shotgun (WGS) entry which is preliminary data.</text>
</comment>
<dbReference type="AlphaFoldDB" id="A0A2A2G8J6"/>
<dbReference type="EMBL" id="NSKE01000010">
    <property type="protein sequence ID" value="PAU93169.1"/>
    <property type="molecule type" value="Genomic_DNA"/>
</dbReference>
<evidence type="ECO:0000259" key="5">
    <source>
        <dbReference type="Pfam" id="PF00535"/>
    </source>
</evidence>